<dbReference type="NCBIfam" id="TIGR00277">
    <property type="entry name" value="HDIG"/>
    <property type="match status" value="1"/>
</dbReference>
<reference evidence="2 3" key="1">
    <citation type="journal article" date="2018" name="Nat. Biotechnol.">
        <title>A standardized bacterial taxonomy based on genome phylogeny substantially revises the tree of life.</title>
        <authorList>
            <person name="Parks D.H."/>
            <person name="Chuvochina M."/>
            <person name="Waite D.W."/>
            <person name="Rinke C."/>
            <person name="Skarshewski A."/>
            <person name="Chaumeil P.A."/>
            <person name="Hugenholtz P."/>
        </authorList>
    </citation>
    <scope>NUCLEOTIDE SEQUENCE [LARGE SCALE GENOMIC DNA]</scope>
    <source>
        <strain evidence="2">UBA8844</strain>
    </source>
</reference>
<dbReference type="InterPro" id="IPR037522">
    <property type="entry name" value="HD_GYP_dom"/>
</dbReference>
<dbReference type="InterPro" id="IPR003607">
    <property type="entry name" value="HD/PDEase_dom"/>
</dbReference>
<dbReference type="InterPro" id="IPR006675">
    <property type="entry name" value="HDIG_dom"/>
</dbReference>
<dbReference type="Pfam" id="PF13487">
    <property type="entry name" value="HD_5"/>
    <property type="match status" value="2"/>
</dbReference>
<comment type="caution">
    <text evidence="2">The sequence shown here is derived from an EMBL/GenBank/DDBJ whole genome shotgun (WGS) entry which is preliminary data.</text>
</comment>
<gene>
    <name evidence="2" type="ORF">DGD08_02800</name>
</gene>
<dbReference type="PANTHER" id="PTHR43155:SF2">
    <property type="entry name" value="CYCLIC DI-GMP PHOSPHODIESTERASE PA4108"/>
    <property type="match status" value="1"/>
</dbReference>
<dbReference type="SUPFAM" id="SSF109604">
    <property type="entry name" value="HD-domain/PDEase-like"/>
    <property type="match status" value="2"/>
</dbReference>
<dbReference type="EMBL" id="DPIY01000003">
    <property type="protein sequence ID" value="HCT56122.1"/>
    <property type="molecule type" value="Genomic_DNA"/>
</dbReference>
<dbReference type="Proteomes" id="UP000264071">
    <property type="component" value="Unassembled WGS sequence"/>
</dbReference>
<protein>
    <submittedName>
        <fullName evidence="2">HDIG domain-containing protein</fullName>
    </submittedName>
</protein>
<dbReference type="CDD" id="cd00077">
    <property type="entry name" value="HDc"/>
    <property type="match status" value="1"/>
</dbReference>
<dbReference type="Gene3D" id="1.10.3210.10">
    <property type="entry name" value="Hypothetical protein af1432"/>
    <property type="match status" value="2"/>
</dbReference>
<dbReference type="SMART" id="SM00471">
    <property type="entry name" value="HDc"/>
    <property type="match status" value="1"/>
</dbReference>
<dbReference type="PROSITE" id="PS51832">
    <property type="entry name" value="HD_GYP"/>
    <property type="match status" value="2"/>
</dbReference>
<dbReference type="PANTHER" id="PTHR43155">
    <property type="entry name" value="CYCLIC DI-GMP PHOSPHODIESTERASE PA4108-RELATED"/>
    <property type="match status" value="1"/>
</dbReference>
<dbReference type="AlphaFoldDB" id="A0A3D4V5V0"/>
<feature type="domain" description="HD-GYP" evidence="1">
    <location>
        <begin position="18"/>
        <end position="253"/>
    </location>
</feature>
<evidence type="ECO:0000313" key="2">
    <source>
        <dbReference type="EMBL" id="HCT56122.1"/>
    </source>
</evidence>
<name>A0A3D4V5V0_9BACT</name>
<feature type="domain" description="HD-GYP" evidence="1">
    <location>
        <begin position="273"/>
        <end position="468"/>
    </location>
</feature>
<evidence type="ECO:0000313" key="3">
    <source>
        <dbReference type="Proteomes" id="UP000264071"/>
    </source>
</evidence>
<sequence length="491" mass="53932">MSDAVVQPLFPSPGREGATVRLAEVISALTYALDLTEGQRPGHTLRTTLIALRLSEDLGLDAESRAALYYASLLKDSGCSSNAARMSALFGSDDQALKRSMRLVDWHDRWRLAMRTAKSCGIGLDPLSRIKHFLQVARTPSLTREIIQTRCERGAQIAHVLGFPTATGEAILHVDEHWCGLGHPVGLAGNDIPLLSRILLLAQTFEAYWIEHGVRGATEMARARRGTWFDPALVDRLLSWKSDQVWWDRLTDIVHLEQQVIALEPGLTPMVATPERLDRIAFAFAAVIDAKTPYTARHSTNVARYAVRIMGALGADAQTSRDVLRAGLLHDIGKLGVSNRILDKPAKLTDEEFVEVRKHPTWTLEILRHVQAFEHFADAAAQHHERLDGRGYPWRLSGEQVGTMARVLAVSDVYEALTANRPYREGLTVPAVVGIMSRDRGTAFDPHVLDAAIALAEGGVLAELAEVTENGFEALQHHGAPPPAARTVRAA</sequence>
<proteinExistence type="predicted"/>
<accession>A0A3D4V5V0</accession>
<evidence type="ECO:0000259" key="1">
    <source>
        <dbReference type="PROSITE" id="PS51832"/>
    </source>
</evidence>
<organism evidence="2 3">
    <name type="scientific">Gemmatimonas aurantiaca</name>
    <dbReference type="NCBI Taxonomy" id="173480"/>
    <lineage>
        <taxon>Bacteria</taxon>
        <taxon>Pseudomonadati</taxon>
        <taxon>Gemmatimonadota</taxon>
        <taxon>Gemmatimonadia</taxon>
        <taxon>Gemmatimonadales</taxon>
        <taxon>Gemmatimonadaceae</taxon>
        <taxon>Gemmatimonas</taxon>
    </lineage>
</organism>